<reference evidence="1 2" key="1">
    <citation type="journal article" date="2016" name="Nat. Commun.">
        <title>Thousands of microbial genomes shed light on interconnected biogeochemical processes in an aquifer system.</title>
        <authorList>
            <person name="Anantharaman K."/>
            <person name="Brown C.T."/>
            <person name="Hug L.A."/>
            <person name="Sharon I."/>
            <person name="Castelle C.J."/>
            <person name="Probst A.J."/>
            <person name="Thomas B.C."/>
            <person name="Singh A."/>
            <person name="Wilkins M.J."/>
            <person name="Karaoz U."/>
            <person name="Brodie E.L."/>
            <person name="Williams K.H."/>
            <person name="Hubbard S.S."/>
            <person name="Banfield J.F."/>
        </authorList>
    </citation>
    <scope>NUCLEOTIDE SEQUENCE [LARGE SCALE GENOMIC DNA]</scope>
</reference>
<proteinExistence type="predicted"/>
<organism evidence="1 2">
    <name type="scientific">Candidatus Staskawiczbacteria bacterium RIFCSPHIGHO2_02_FULL_42_22</name>
    <dbReference type="NCBI Taxonomy" id="1802207"/>
    <lineage>
        <taxon>Bacteria</taxon>
        <taxon>Candidatus Staskawicziibacteriota</taxon>
    </lineage>
</organism>
<sequence length="166" mass="18553">MTVQNPLEVARVVMSRLGTTEQGLLVSHTIAALQWINSTKGNPRRIDDLPGGFSPKLWAHNNRLFTAETVSRNTFRFYVTPEGVNFLKECGVTVDVATDVRPFTLQHSKEPPEVKRMFVQNRTGTIKEVNLATVPDCVFESLREGMLAVHDGRMYGTSPEHILGTD</sequence>
<comment type="caution">
    <text evidence="1">The sequence shown here is derived from an EMBL/GenBank/DDBJ whole genome shotgun (WGS) entry which is preliminary data.</text>
</comment>
<name>A0A1G2I418_9BACT</name>
<dbReference type="AlphaFoldDB" id="A0A1G2I418"/>
<evidence type="ECO:0000313" key="1">
    <source>
        <dbReference type="EMBL" id="OGZ69221.1"/>
    </source>
</evidence>
<dbReference type="Proteomes" id="UP000178820">
    <property type="component" value="Unassembled WGS sequence"/>
</dbReference>
<protein>
    <submittedName>
        <fullName evidence="1">Uncharacterized protein</fullName>
    </submittedName>
</protein>
<dbReference type="EMBL" id="MHOT01000013">
    <property type="protein sequence ID" value="OGZ69221.1"/>
    <property type="molecule type" value="Genomic_DNA"/>
</dbReference>
<evidence type="ECO:0000313" key="2">
    <source>
        <dbReference type="Proteomes" id="UP000178820"/>
    </source>
</evidence>
<accession>A0A1G2I418</accession>
<gene>
    <name evidence="1" type="ORF">A3D44_00850</name>
</gene>